<sequence>AHEIAEAAAAGVHPDLFETEPKVQAVNLASLQRLHLLLSDLSARFFLKRAGASGEAATFSVTASSGRLDDSVRQILATAGRQRFCRSCCPVSQQAQEPPQSAFHWRSESPRSAGRPASSDLSSWLVSVAPEARSKSRASNQISDACGRLEAVLANRTGAASIRWQSDWTLGHYLRSLSALETLLSTRPGLGDRLRGRRVRASIKPQFDRICRLERAVSILLHGAQVVRHSSVHGALTLAEYEACLLRLVSGLAGLYRRLYSDRRFRKSFNRFDLTGKYDLAKLSVAVEDSSGHVTRSPTKPDWPVVVPARNPAFQLLEALIRLDAAIARWAVIGLRHLTVSSQEAAEPLTGVFVSELADQCVLKHSLDSVNVDSSLSARTRSPVWSGC</sequence>
<dbReference type="WBParaSite" id="maker-unitig_41449-snap-gene-0.2-mRNA-1">
    <property type="protein sequence ID" value="maker-unitig_41449-snap-gene-0.2-mRNA-1"/>
    <property type="gene ID" value="maker-unitig_41449-snap-gene-0.2"/>
</dbReference>
<dbReference type="InterPro" id="IPR027986">
    <property type="entry name" value="TCAIM"/>
</dbReference>
<evidence type="ECO:0000256" key="1">
    <source>
        <dbReference type="SAM" id="MobiDB-lite"/>
    </source>
</evidence>
<protein>
    <submittedName>
        <fullName evidence="4">DUF4461 domain-containing protein</fullName>
    </submittedName>
</protein>
<organism evidence="3 4">
    <name type="scientific">Macrostomum lignano</name>
    <dbReference type="NCBI Taxonomy" id="282301"/>
    <lineage>
        <taxon>Eukaryota</taxon>
        <taxon>Metazoa</taxon>
        <taxon>Spiralia</taxon>
        <taxon>Lophotrochozoa</taxon>
        <taxon>Platyhelminthes</taxon>
        <taxon>Rhabditophora</taxon>
        <taxon>Macrostomorpha</taxon>
        <taxon>Macrostomida</taxon>
        <taxon>Macrostomidae</taxon>
        <taxon>Macrostomum</taxon>
    </lineage>
</organism>
<evidence type="ECO:0000259" key="2">
    <source>
        <dbReference type="Pfam" id="PF14688"/>
    </source>
</evidence>
<feature type="domain" description="DUF4461" evidence="2">
    <location>
        <begin position="120"/>
        <end position="200"/>
    </location>
</feature>
<dbReference type="GO" id="GO:0005739">
    <property type="term" value="C:mitochondrion"/>
    <property type="evidence" value="ECO:0007669"/>
    <property type="project" value="TreeGrafter"/>
</dbReference>
<dbReference type="PANTHER" id="PTHR31596">
    <property type="entry name" value="T-CELL ACTIVATION INHIBITOR, MITOCHONDRIAL"/>
    <property type="match status" value="1"/>
</dbReference>
<dbReference type="InterPro" id="IPR027989">
    <property type="entry name" value="DUF4461"/>
</dbReference>
<dbReference type="AlphaFoldDB" id="A0A1I8FNL2"/>
<dbReference type="PANTHER" id="PTHR31596:SF1">
    <property type="entry name" value="T-CELL ACTIVATION INHIBITOR, MITOCHONDRIAL"/>
    <property type="match status" value="1"/>
</dbReference>
<evidence type="ECO:0000313" key="4">
    <source>
        <dbReference type="WBParaSite" id="maker-unitig_41449-snap-gene-0.2-mRNA-1"/>
    </source>
</evidence>
<dbReference type="Pfam" id="PF14688">
    <property type="entry name" value="DUF4461"/>
    <property type="match status" value="1"/>
</dbReference>
<reference evidence="4" key="1">
    <citation type="submission" date="2016-11" db="UniProtKB">
        <authorList>
            <consortium name="WormBaseParasite"/>
        </authorList>
    </citation>
    <scope>IDENTIFICATION</scope>
</reference>
<keyword evidence="3" id="KW-1185">Reference proteome</keyword>
<evidence type="ECO:0000313" key="3">
    <source>
        <dbReference type="Proteomes" id="UP000095280"/>
    </source>
</evidence>
<proteinExistence type="predicted"/>
<feature type="region of interest" description="Disordered" evidence="1">
    <location>
        <begin position="99"/>
        <end position="119"/>
    </location>
</feature>
<dbReference type="Proteomes" id="UP000095280">
    <property type="component" value="Unplaced"/>
</dbReference>
<accession>A0A1I8FNL2</accession>
<name>A0A1I8FNL2_9PLAT</name>